<proteinExistence type="predicted"/>
<evidence type="ECO:0000313" key="2">
    <source>
        <dbReference type="EMBL" id="ART53360.1"/>
    </source>
</evidence>
<dbReference type="RefSeq" id="WP_094098963.1">
    <property type="nucleotide sequence ID" value="NZ_CP021361.1"/>
</dbReference>
<evidence type="ECO:0000313" key="3">
    <source>
        <dbReference type="Proteomes" id="UP000194432"/>
    </source>
</evidence>
<dbReference type="SUPFAM" id="SSF53850">
    <property type="entry name" value="Periplasmic binding protein-like II"/>
    <property type="match status" value="1"/>
</dbReference>
<name>A0A240U7K2_9BURK</name>
<keyword evidence="3" id="KW-1185">Reference proteome</keyword>
<reference evidence="2 3" key="1">
    <citation type="submission" date="2017-05" db="EMBL/GenBank/DDBJ databases">
        <title>Polyphasic characterization of four soil-derived phenanthrene-degrading Acidovorax strains and proposal of Acidovorax phenanthrenivorans sp. nov.</title>
        <authorList>
            <person name="Singleton D.R."/>
            <person name="Lee J."/>
            <person name="Dickey A.N."/>
            <person name="Stroud A."/>
            <person name="Scholl E.H."/>
            <person name="Wright F.A."/>
            <person name="Aitken M.D."/>
        </authorList>
    </citation>
    <scope>NUCLEOTIDE SEQUENCE [LARGE SCALE GENOMIC DNA]</scope>
    <source>
        <strain evidence="2">NA3</strain>
    </source>
</reference>
<gene>
    <name evidence="2" type="ORF">CBP34_19120</name>
</gene>
<protein>
    <submittedName>
        <fullName evidence="2">Nitrate ABC transporter substrate-binding protein</fullName>
    </submittedName>
</protein>
<organism evidence="2 3">
    <name type="scientific">Acidovorax carolinensis</name>
    <dbReference type="NCBI Taxonomy" id="553814"/>
    <lineage>
        <taxon>Bacteria</taxon>
        <taxon>Pseudomonadati</taxon>
        <taxon>Pseudomonadota</taxon>
        <taxon>Betaproteobacteria</taxon>
        <taxon>Burkholderiales</taxon>
        <taxon>Comamonadaceae</taxon>
        <taxon>Acidovorax</taxon>
    </lineage>
</organism>
<dbReference type="AlphaFoldDB" id="A0A240U7K2"/>
<dbReference type="EMBL" id="CP021361">
    <property type="protein sequence ID" value="ART53360.1"/>
    <property type="molecule type" value="Genomic_DNA"/>
</dbReference>
<dbReference type="Gene3D" id="3.40.190.10">
    <property type="entry name" value="Periplasmic binding protein-like II"/>
    <property type="match status" value="2"/>
</dbReference>
<evidence type="ECO:0000256" key="1">
    <source>
        <dbReference type="SAM" id="SignalP"/>
    </source>
</evidence>
<accession>A0A240U7K2</accession>
<feature type="chain" id="PRO_5012218741" evidence="1">
    <location>
        <begin position="41"/>
        <end position="351"/>
    </location>
</feature>
<feature type="signal peptide" evidence="1">
    <location>
        <begin position="1"/>
        <end position="40"/>
    </location>
</feature>
<dbReference type="Proteomes" id="UP000194432">
    <property type="component" value="Chromosome 1"/>
</dbReference>
<dbReference type="PROSITE" id="PS51318">
    <property type="entry name" value="TAT"/>
    <property type="match status" value="1"/>
</dbReference>
<keyword evidence="1" id="KW-0732">Signal</keyword>
<dbReference type="Pfam" id="PF13379">
    <property type="entry name" value="NMT1_2"/>
    <property type="match status" value="1"/>
</dbReference>
<dbReference type="InterPro" id="IPR006311">
    <property type="entry name" value="TAT_signal"/>
</dbReference>
<dbReference type="KEGG" id="acin:CBP34_19120"/>
<dbReference type="PANTHER" id="PTHR30024">
    <property type="entry name" value="ALIPHATIC SULFONATES-BINDING PROTEIN-RELATED"/>
    <property type="match status" value="1"/>
</dbReference>
<dbReference type="PANTHER" id="PTHR30024:SF2">
    <property type="entry name" value="ABC TRANSPORTER SUBSTRATE-BINDING PROTEIN"/>
    <property type="match status" value="1"/>
</dbReference>
<sequence>MSHPTRRLFTRRTLGRKTAAVLTAAGLFTAGLGLSAPAHAAEGQLRIAQQFGIVYLLLNVAQEQKLIEKHGKAAGVDIQVDFLKLSGGSAVNDALLSGNIDIAGAGVGPLFTLWDRTKGKQNVKGVASLGNFPYYLVSNNPAVKTIADFTDKDRIALPAVGVSVQSRVLQLASAKLWGEKEYNRLDKLQVAVPHPDATAAIIKGGTEINAHFGNPPFQDQALAGNPNAHIVLKSYDVLGGPASATVLYATEKFRAESPKTYKAFVDALDEAAKFVTAHPEKAADIYLKVSGGNTDRKLLLSIIQNPEVQFKIKPENTLGLGQFLHRVGAIKNQPSALKDYFFDDALTAGGN</sequence>